<evidence type="ECO:0008006" key="4">
    <source>
        <dbReference type="Google" id="ProtNLM"/>
    </source>
</evidence>
<name>A0A0E0MK05_ORYPU</name>
<dbReference type="Pfam" id="PF02519">
    <property type="entry name" value="Auxin_inducible"/>
    <property type="match status" value="1"/>
</dbReference>
<evidence type="ECO:0000313" key="3">
    <source>
        <dbReference type="Proteomes" id="UP000026962"/>
    </source>
</evidence>
<evidence type="ECO:0000256" key="1">
    <source>
        <dbReference type="ARBA" id="ARBA00006974"/>
    </source>
</evidence>
<dbReference type="InterPro" id="IPR003676">
    <property type="entry name" value="SAUR_fam"/>
</dbReference>
<reference evidence="2" key="2">
    <citation type="submission" date="2018-05" db="EMBL/GenBank/DDBJ databases">
        <title>OpunRS2 (Oryza punctata Reference Sequence Version 2).</title>
        <authorList>
            <person name="Zhang J."/>
            <person name="Kudrna D."/>
            <person name="Lee S."/>
            <person name="Talag J."/>
            <person name="Welchert J."/>
            <person name="Wing R.A."/>
        </authorList>
    </citation>
    <scope>NUCLEOTIDE SEQUENCE [LARGE SCALE GENOMIC DNA]</scope>
</reference>
<dbReference type="HOGENOM" id="CLU_098106_2_3_1"/>
<reference evidence="2" key="1">
    <citation type="submission" date="2015-04" db="UniProtKB">
        <authorList>
            <consortium name="EnsemblPlants"/>
        </authorList>
    </citation>
    <scope>IDENTIFICATION</scope>
</reference>
<dbReference type="Proteomes" id="UP000026962">
    <property type="component" value="Chromosome 12"/>
</dbReference>
<dbReference type="AlphaFoldDB" id="A0A0E0MK05"/>
<protein>
    <recommendedName>
        <fullName evidence="4">Auxin-responsive protein</fullName>
    </recommendedName>
</protein>
<sequence length="93" mass="9919">MVITGSKNPGQAAHLKQMLRRCSSSLGTKGSGGGDGLPGDVPRGHFAVYVGISRSRYIVPVTCLAAPEFQELLTKAEEEFGFNKNMGITLPLR</sequence>
<keyword evidence="3" id="KW-1185">Reference proteome</keyword>
<dbReference type="GO" id="GO:0009733">
    <property type="term" value="P:response to auxin"/>
    <property type="evidence" value="ECO:0007669"/>
    <property type="project" value="InterPro"/>
</dbReference>
<dbReference type="EnsemblPlants" id="OPUNC12G03870.1">
    <property type="protein sequence ID" value="OPUNC12G03870.1"/>
    <property type="gene ID" value="OPUNC12G03870"/>
</dbReference>
<dbReference type="PANTHER" id="PTHR31374:SF168">
    <property type="entry name" value="OS02G0445600 PROTEIN"/>
    <property type="match status" value="1"/>
</dbReference>
<organism evidence="2">
    <name type="scientific">Oryza punctata</name>
    <name type="common">Red rice</name>
    <dbReference type="NCBI Taxonomy" id="4537"/>
    <lineage>
        <taxon>Eukaryota</taxon>
        <taxon>Viridiplantae</taxon>
        <taxon>Streptophyta</taxon>
        <taxon>Embryophyta</taxon>
        <taxon>Tracheophyta</taxon>
        <taxon>Spermatophyta</taxon>
        <taxon>Magnoliopsida</taxon>
        <taxon>Liliopsida</taxon>
        <taxon>Poales</taxon>
        <taxon>Poaceae</taxon>
        <taxon>BOP clade</taxon>
        <taxon>Oryzoideae</taxon>
        <taxon>Oryzeae</taxon>
        <taxon>Oryzinae</taxon>
        <taxon>Oryza</taxon>
    </lineage>
</organism>
<dbReference type="OMA" id="VYVGHSR"/>
<proteinExistence type="inferred from homology"/>
<dbReference type="PANTHER" id="PTHR31374">
    <property type="entry name" value="AUXIN-INDUCED PROTEIN-LIKE-RELATED"/>
    <property type="match status" value="1"/>
</dbReference>
<dbReference type="Gramene" id="OPUNC12G03870.1">
    <property type="protein sequence ID" value="OPUNC12G03870.1"/>
    <property type="gene ID" value="OPUNC12G03870"/>
</dbReference>
<comment type="similarity">
    <text evidence="1">Belongs to the ARG7 family.</text>
</comment>
<evidence type="ECO:0000313" key="2">
    <source>
        <dbReference type="EnsemblPlants" id="OPUNC12G03870.1"/>
    </source>
</evidence>
<dbReference type="STRING" id="4537.A0A0E0MK05"/>
<accession>A0A0E0MK05</accession>